<keyword evidence="6" id="KW-0472">Membrane</keyword>
<accession>A0A517SFA4</accession>
<sequence length="341" mass="36966">MVGPAFNETQRPGSFAGDKLPIQFRCTTCNQLLSISRKKAGVEILCPKCTTLTRVPQLDSTGDVAPPAQAEVTRPETSAPPKAAPLKEVAKSAPVVAPEEQKAPRREAIETPPVPAPPVLPPPVVEAIPRAPEPAPEESAWENAGQEDEFEEFRPPEVEDDAAAFLHAAHGGLSSPVPPLAYNPWVDIDHDEDEFHPTQRQHPPKDELDMTSLVDVTFLLLVFFMITASFTVQKFLQIASPESDDNAAAATAVVSNDDIVGESVVVAVDAEDRIVVDDKPVGGLAELKDLFIQKRRDEGKSDVLIEAVYQATHGTVVAVTDMAMQAEMRHVRRASRRDADN</sequence>
<keyword evidence="7" id="KW-0813">Transport</keyword>
<organism evidence="9 10">
    <name type="scientific">Caulifigura coniformis</name>
    <dbReference type="NCBI Taxonomy" id="2527983"/>
    <lineage>
        <taxon>Bacteria</taxon>
        <taxon>Pseudomonadati</taxon>
        <taxon>Planctomycetota</taxon>
        <taxon>Planctomycetia</taxon>
        <taxon>Planctomycetales</taxon>
        <taxon>Planctomycetaceae</taxon>
        <taxon>Caulifigura</taxon>
    </lineage>
</organism>
<keyword evidence="5" id="KW-1133">Transmembrane helix</keyword>
<evidence type="ECO:0000256" key="6">
    <source>
        <dbReference type="ARBA" id="ARBA00023136"/>
    </source>
</evidence>
<keyword evidence="3" id="KW-1003">Cell membrane</keyword>
<keyword evidence="4 7" id="KW-0812">Transmembrane</keyword>
<proteinExistence type="inferred from homology"/>
<evidence type="ECO:0000256" key="5">
    <source>
        <dbReference type="ARBA" id="ARBA00022989"/>
    </source>
</evidence>
<reference evidence="9 10" key="1">
    <citation type="submission" date="2019-02" db="EMBL/GenBank/DDBJ databases">
        <title>Deep-cultivation of Planctomycetes and their phenomic and genomic characterization uncovers novel biology.</title>
        <authorList>
            <person name="Wiegand S."/>
            <person name="Jogler M."/>
            <person name="Boedeker C."/>
            <person name="Pinto D."/>
            <person name="Vollmers J."/>
            <person name="Rivas-Marin E."/>
            <person name="Kohn T."/>
            <person name="Peeters S.H."/>
            <person name="Heuer A."/>
            <person name="Rast P."/>
            <person name="Oberbeckmann S."/>
            <person name="Bunk B."/>
            <person name="Jeske O."/>
            <person name="Meyerdierks A."/>
            <person name="Storesund J.E."/>
            <person name="Kallscheuer N."/>
            <person name="Luecker S."/>
            <person name="Lage O.M."/>
            <person name="Pohl T."/>
            <person name="Merkel B.J."/>
            <person name="Hornburger P."/>
            <person name="Mueller R.-W."/>
            <person name="Bruemmer F."/>
            <person name="Labrenz M."/>
            <person name="Spormann A.M."/>
            <person name="Op den Camp H."/>
            <person name="Overmann J."/>
            <person name="Amann R."/>
            <person name="Jetten M.S.M."/>
            <person name="Mascher T."/>
            <person name="Medema M.H."/>
            <person name="Devos D.P."/>
            <person name="Kaster A.-K."/>
            <person name="Ovreas L."/>
            <person name="Rohde M."/>
            <person name="Galperin M.Y."/>
            <person name="Jogler C."/>
        </authorList>
    </citation>
    <scope>NUCLEOTIDE SEQUENCE [LARGE SCALE GENOMIC DNA]</scope>
    <source>
        <strain evidence="9 10">Pan44</strain>
    </source>
</reference>
<dbReference type="InParanoid" id="A0A517SFA4"/>
<gene>
    <name evidence="9" type="ORF">Pan44_28620</name>
</gene>
<dbReference type="Gene3D" id="3.30.420.270">
    <property type="match status" value="1"/>
</dbReference>
<feature type="region of interest" description="Disordered" evidence="8">
    <location>
        <begin position="59"/>
        <end position="154"/>
    </location>
</feature>
<feature type="compositionally biased region" description="Basic and acidic residues" evidence="8">
    <location>
        <begin position="99"/>
        <end position="109"/>
    </location>
</feature>
<dbReference type="EMBL" id="CP036271">
    <property type="protein sequence ID" value="QDT54824.1"/>
    <property type="molecule type" value="Genomic_DNA"/>
</dbReference>
<dbReference type="GO" id="GO:0005886">
    <property type="term" value="C:plasma membrane"/>
    <property type="evidence" value="ECO:0007669"/>
    <property type="project" value="UniProtKB-SubCell"/>
</dbReference>
<comment type="subcellular location">
    <subcellularLocation>
        <location evidence="1">Cell membrane</location>
        <topology evidence="1">Single-pass membrane protein</topology>
    </subcellularLocation>
    <subcellularLocation>
        <location evidence="7">Cell membrane</location>
        <topology evidence="7">Single-pass type II membrane protein</topology>
    </subcellularLocation>
</comment>
<dbReference type="PANTHER" id="PTHR30558:SF3">
    <property type="entry name" value="BIOPOLYMER TRANSPORT PROTEIN EXBD-RELATED"/>
    <property type="match status" value="1"/>
</dbReference>
<evidence type="ECO:0000256" key="8">
    <source>
        <dbReference type="SAM" id="MobiDB-lite"/>
    </source>
</evidence>
<dbReference type="PANTHER" id="PTHR30558">
    <property type="entry name" value="EXBD MEMBRANE COMPONENT OF PMF-DRIVEN MACROMOLECULE IMPORT SYSTEM"/>
    <property type="match status" value="1"/>
</dbReference>
<evidence type="ECO:0000256" key="7">
    <source>
        <dbReference type="RuleBase" id="RU003879"/>
    </source>
</evidence>
<dbReference type="GO" id="GO:0022857">
    <property type="term" value="F:transmembrane transporter activity"/>
    <property type="evidence" value="ECO:0007669"/>
    <property type="project" value="InterPro"/>
</dbReference>
<dbReference type="OrthoDB" id="292474at2"/>
<dbReference type="GO" id="GO:0015031">
    <property type="term" value="P:protein transport"/>
    <property type="evidence" value="ECO:0007669"/>
    <property type="project" value="UniProtKB-KW"/>
</dbReference>
<name>A0A517SFA4_9PLAN</name>
<keyword evidence="10" id="KW-1185">Reference proteome</keyword>
<comment type="similarity">
    <text evidence="2 7">Belongs to the ExbD/TolR family.</text>
</comment>
<evidence type="ECO:0000256" key="2">
    <source>
        <dbReference type="ARBA" id="ARBA00005811"/>
    </source>
</evidence>
<feature type="compositionally biased region" description="Pro residues" evidence="8">
    <location>
        <begin position="112"/>
        <end position="124"/>
    </location>
</feature>
<feature type="compositionally biased region" description="Acidic residues" evidence="8">
    <location>
        <begin position="135"/>
        <end position="151"/>
    </location>
</feature>
<evidence type="ECO:0000256" key="4">
    <source>
        <dbReference type="ARBA" id="ARBA00022692"/>
    </source>
</evidence>
<evidence type="ECO:0000313" key="10">
    <source>
        <dbReference type="Proteomes" id="UP000315700"/>
    </source>
</evidence>
<evidence type="ECO:0000256" key="3">
    <source>
        <dbReference type="ARBA" id="ARBA00022475"/>
    </source>
</evidence>
<evidence type="ECO:0000256" key="1">
    <source>
        <dbReference type="ARBA" id="ARBA00004162"/>
    </source>
</evidence>
<dbReference type="AlphaFoldDB" id="A0A517SFA4"/>
<keyword evidence="7" id="KW-0653">Protein transport</keyword>
<dbReference type="InterPro" id="IPR003400">
    <property type="entry name" value="ExbD"/>
</dbReference>
<dbReference type="Proteomes" id="UP000315700">
    <property type="component" value="Chromosome"/>
</dbReference>
<dbReference type="KEGG" id="ccos:Pan44_28620"/>
<evidence type="ECO:0000313" key="9">
    <source>
        <dbReference type="EMBL" id="QDT54824.1"/>
    </source>
</evidence>
<dbReference type="Pfam" id="PF02472">
    <property type="entry name" value="ExbD"/>
    <property type="match status" value="1"/>
</dbReference>
<protein>
    <submittedName>
        <fullName evidence="9">Biopolymer transport protein ExbD/TolR</fullName>
    </submittedName>
</protein>